<dbReference type="InterPro" id="IPR051047">
    <property type="entry name" value="AccD/PCCB"/>
</dbReference>
<keyword evidence="4" id="KW-1185">Reference proteome</keyword>
<dbReference type="Pfam" id="PF01039">
    <property type="entry name" value="Carboxyl_trans"/>
    <property type="match status" value="1"/>
</dbReference>
<dbReference type="PANTHER" id="PTHR43842:SF2">
    <property type="entry name" value="PROPIONYL-COA CARBOXYLASE BETA CHAIN, MITOCHONDRIAL"/>
    <property type="match status" value="1"/>
</dbReference>
<gene>
    <name evidence="3" type="ORF">SAMN05216258_101414</name>
</gene>
<proteinExistence type="predicted"/>
<dbReference type="OrthoDB" id="9803706at2"/>
<dbReference type="GO" id="GO:0004658">
    <property type="term" value="F:propionyl-CoA carboxylase activity"/>
    <property type="evidence" value="ECO:0007669"/>
    <property type="project" value="TreeGrafter"/>
</dbReference>
<sequence>MSDRKPPDAAAEMDGLLEALASDRAATLDAARPAAVAKQRKRAGMTARERIAHLVDPGSFREVGQLAREADAAPGERPADGIVTGGAMIEGRPAVVLAQDFMTMGGSSGELGGKKLHMAVRRSIREGAPLVMLLDGGGHRIQIGQSSRRYAPSTTTFQEFARLSGWAPMAAAMLGAGFAAPTNFAGLADFIAMVRGQSTMGLAGPALVKAGTGEDVDKFELGGAQAQVDRNGIADLGVEDEAAALDSLKRFLSYLPSNARAPMPITAAPAEDRSRAEALRGLVPANTRKAYDVRRVIDLVMDEGSVFEVKPTYAKNAVTSLARLAGRPVGVIANQAMSLGGMLTGPACDKVAHFVALCDAFGLPLVYFIDVPGFSIGSPAEKAQLGRRSAKLIYELGHATVPRVSVVLRKGYGLGYVAMAGGRSFEADAALAWPTAEICAMSIEGAVDVVNARRFAEMKAAGEDPAPERARLIAQMRAEVTPFGGAESFGLDDMIDPADTRPRIIEALERAPARRDLAMPPKIRSICPI</sequence>
<dbReference type="InterPro" id="IPR011762">
    <property type="entry name" value="COA_CT_N"/>
</dbReference>
<dbReference type="Proteomes" id="UP000199377">
    <property type="component" value="Unassembled WGS sequence"/>
</dbReference>
<feature type="domain" description="CoA carboxyltransferase N-terminal" evidence="1">
    <location>
        <begin position="13"/>
        <end position="267"/>
    </location>
</feature>
<dbReference type="SUPFAM" id="SSF52096">
    <property type="entry name" value="ClpP/crotonase"/>
    <property type="match status" value="2"/>
</dbReference>
<dbReference type="PANTHER" id="PTHR43842">
    <property type="entry name" value="PROPIONYL-COA CARBOXYLASE BETA CHAIN"/>
    <property type="match status" value="1"/>
</dbReference>
<dbReference type="PROSITE" id="PS50980">
    <property type="entry name" value="COA_CT_NTER"/>
    <property type="match status" value="1"/>
</dbReference>
<evidence type="ECO:0000313" key="3">
    <source>
        <dbReference type="EMBL" id="SFH66921.1"/>
    </source>
</evidence>
<dbReference type="RefSeq" id="WP_092857316.1">
    <property type="nucleotide sequence ID" value="NZ_FOQH01000001.1"/>
</dbReference>
<protein>
    <submittedName>
        <fullName evidence="3">Propionyl-CoA carboxylase beta chain</fullName>
    </submittedName>
</protein>
<dbReference type="GO" id="GO:0009317">
    <property type="term" value="C:acetyl-CoA carboxylase complex"/>
    <property type="evidence" value="ECO:0007669"/>
    <property type="project" value="TreeGrafter"/>
</dbReference>
<evidence type="ECO:0000259" key="2">
    <source>
        <dbReference type="PROSITE" id="PS50989"/>
    </source>
</evidence>
<evidence type="ECO:0000259" key="1">
    <source>
        <dbReference type="PROSITE" id="PS50980"/>
    </source>
</evidence>
<dbReference type="Gene3D" id="3.90.226.10">
    <property type="entry name" value="2-enoyl-CoA Hydratase, Chain A, domain 1"/>
    <property type="match status" value="2"/>
</dbReference>
<evidence type="ECO:0000313" key="4">
    <source>
        <dbReference type="Proteomes" id="UP000199377"/>
    </source>
</evidence>
<dbReference type="AlphaFoldDB" id="A0A1I3BYU9"/>
<dbReference type="InterPro" id="IPR011763">
    <property type="entry name" value="COA_CT_C"/>
</dbReference>
<dbReference type="EMBL" id="FOQH01000001">
    <property type="protein sequence ID" value="SFH66921.1"/>
    <property type="molecule type" value="Genomic_DNA"/>
</dbReference>
<dbReference type="STRING" id="1114924.SAMN05216258_101414"/>
<accession>A0A1I3BYU9</accession>
<dbReference type="InterPro" id="IPR029045">
    <property type="entry name" value="ClpP/crotonase-like_dom_sf"/>
</dbReference>
<name>A0A1I3BYU9_9RHOB</name>
<dbReference type="PROSITE" id="PS50989">
    <property type="entry name" value="COA_CT_CTER"/>
    <property type="match status" value="1"/>
</dbReference>
<dbReference type="InterPro" id="IPR034733">
    <property type="entry name" value="AcCoA_carboxyl_beta"/>
</dbReference>
<organism evidence="3 4">
    <name type="scientific">Albimonas pacifica</name>
    <dbReference type="NCBI Taxonomy" id="1114924"/>
    <lineage>
        <taxon>Bacteria</taxon>
        <taxon>Pseudomonadati</taxon>
        <taxon>Pseudomonadota</taxon>
        <taxon>Alphaproteobacteria</taxon>
        <taxon>Rhodobacterales</taxon>
        <taxon>Paracoccaceae</taxon>
        <taxon>Albimonas</taxon>
    </lineage>
</organism>
<reference evidence="3 4" key="1">
    <citation type="submission" date="2016-10" db="EMBL/GenBank/DDBJ databases">
        <authorList>
            <person name="de Groot N.N."/>
        </authorList>
    </citation>
    <scope>NUCLEOTIDE SEQUENCE [LARGE SCALE GENOMIC DNA]</scope>
    <source>
        <strain evidence="3 4">CGMCC 1.11030</strain>
    </source>
</reference>
<feature type="domain" description="CoA carboxyltransferase C-terminal" evidence="2">
    <location>
        <begin position="270"/>
        <end position="510"/>
    </location>
</feature>